<dbReference type="GeneID" id="14924485"/>
<reference evidence="2 3" key="1">
    <citation type="journal article" date="2013" name="Genome Biol.">
        <title>Genome of Acanthamoeba castellanii highlights extensive lateral gene transfer and early evolution of tyrosine kinase signaling.</title>
        <authorList>
            <person name="Clarke M."/>
            <person name="Lohan A.J."/>
            <person name="Liu B."/>
            <person name="Lagkouvardos I."/>
            <person name="Roy S."/>
            <person name="Zafar N."/>
            <person name="Bertelli C."/>
            <person name="Schilde C."/>
            <person name="Kianianmomeni A."/>
            <person name="Burglin T.R."/>
            <person name="Frech C."/>
            <person name="Turcotte B."/>
            <person name="Kopec K.O."/>
            <person name="Synnott J.M."/>
            <person name="Choo C."/>
            <person name="Paponov I."/>
            <person name="Finkler A."/>
            <person name="Soon Heng Tan C."/>
            <person name="Hutchins A.P."/>
            <person name="Weinmeier T."/>
            <person name="Rattei T."/>
            <person name="Chu J.S."/>
            <person name="Gimenez G."/>
            <person name="Irimia M."/>
            <person name="Rigden D.J."/>
            <person name="Fitzpatrick D.A."/>
            <person name="Lorenzo-Morales J."/>
            <person name="Bateman A."/>
            <person name="Chiu C.H."/>
            <person name="Tang P."/>
            <person name="Hegemann P."/>
            <person name="Fromm H."/>
            <person name="Raoult D."/>
            <person name="Greub G."/>
            <person name="Miranda-Saavedra D."/>
            <person name="Chen N."/>
            <person name="Nash P."/>
            <person name="Ginger M.L."/>
            <person name="Horn M."/>
            <person name="Schaap P."/>
            <person name="Caler L."/>
            <person name="Loftus B."/>
        </authorList>
    </citation>
    <scope>NUCLEOTIDE SEQUENCE [LARGE SCALE GENOMIC DNA]</scope>
    <source>
        <strain evidence="2 3">Neff</strain>
    </source>
</reference>
<feature type="transmembrane region" description="Helical" evidence="1">
    <location>
        <begin position="15"/>
        <end position="39"/>
    </location>
</feature>
<keyword evidence="1" id="KW-1133">Transmembrane helix</keyword>
<gene>
    <name evidence="2" type="ORF">ACA1_071260</name>
</gene>
<dbReference type="Proteomes" id="UP000011083">
    <property type="component" value="Unassembled WGS sequence"/>
</dbReference>
<dbReference type="KEGG" id="acan:ACA1_071260"/>
<accession>L8HE97</accession>
<keyword evidence="1" id="KW-0472">Membrane</keyword>
<evidence type="ECO:0000256" key="1">
    <source>
        <dbReference type="SAM" id="Phobius"/>
    </source>
</evidence>
<evidence type="ECO:0000313" key="2">
    <source>
        <dbReference type="EMBL" id="ELR23505.1"/>
    </source>
</evidence>
<dbReference type="VEuPathDB" id="AmoebaDB:ACA1_071260"/>
<protein>
    <recommendedName>
        <fullName evidence="4">Tetratricopeptide repeat domain containing protein</fullName>
    </recommendedName>
</protein>
<keyword evidence="3" id="KW-1185">Reference proteome</keyword>
<dbReference type="EMBL" id="KB007857">
    <property type="protein sequence ID" value="ELR23505.1"/>
    <property type="molecule type" value="Genomic_DNA"/>
</dbReference>
<keyword evidence="1" id="KW-0812">Transmembrane</keyword>
<name>L8HE97_ACACF</name>
<dbReference type="RefSeq" id="XP_004353033.1">
    <property type="nucleotide sequence ID" value="XM_004352981.1"/>
</dbReference>
<organism evidence="2 3">
    <name type="scientific">Acanthamoeba castellanii (strain ATCC 30010 / Neff)</name>
    <dbReference type="NCBI Taxonomy" id="1257118"/>
    <lineage>
        <taxon>Eukaryota</taxon>
        <taxon>Amoebozoa</taxon>
        <taxon>Discosea</taxon>
        <taxon>Longamoebia</taxon>
        <taxon>Centramoebida</taxon>
        <taxon>Acanthamoebidae</taxon>
        <taxon>Acanthamoeba</taxon>
    </lineage>
</organism>
<evidence type="ECO:0008006" key="4">
    <source>
        <dbReference type="Google" id="ProtNLM"/>
    </source>
</evidence>
<dbReference type="AlphaFoldDB" id="L8HE97"/>
<sequence>MIIVNWRWWDSLVTFALYSLIFLFLYSAGFVFLMINLYAYAQDGLSPRMPPVHPTPWDQAIYHYSKKDYRLAEQFFSQVPPSDERYSLALRYIGYNIYLRHLNKPLLAIPYVNRSWLADPFDLTSWIDLCTAYHRVLRSAFHEIGKQMYLLCSNCALESETTT</sequence>
<evidence type="ECO:0000313" key="3">
    <source>
        <dbReference type="Proteomes" id="UP000011083"/>
    </source>
</evidence>
<proteinExistence type="predicted"/>